<evidence type="ECO:0000313" key="2">
    <source>
        <dbReference type="EMBL" id="GFY48789.1"/>
    </source>
</evidence>
<name>A0A8X6X8S5_9ARAC</name>
<gene>
    <name evidence="2" type="ORF">TNIN_353481</name>
</gene>
<dbReference type="EMBL" id="BMAV01006662">
    <property type="protein sequence ID" value="GFY48789.1"/>
    <property type="molecule type" value="Genomic_DNA"/>
</dbReference>
<feature type="compositionally biased region" description="Basic and acidic residues" evidence="1">
    <location>
        <begin position="35"/>
        <end position="65"/>
    </location>
</feature>
<evidence type="ECO:0000256" key="1">
    <source>
        <dbReference type="SAM" id="MobiDB-lite"/>
    </source>
</evidence>
<reference evidence="2" key="1">
    <citation type="submission" date="2020-08" db="EMBL/GenBank/DDBJ databases">
        <title>Multicomponent nature underlies the extraordinary mechanical properties of spider dragline silk.</title>
        <authorList>
            <person name="Kono N."/>
            <person name="Nakamura H."/>
            <person name="Mori M."/>
            <person name="Yoshida Y."/>
            <person name="Ohtoshi R."/>
            <person name="Malay A.D."/>
            <person name="Moran D.A.P."/>
            <person name="Tomita M."/>
            <person name="Numata K."/>
            <person name="Arakawa K."/>
        </authorList>
    </citation>
    <scope>NUCLEOTIDE SEQUENCE</scope>
</reference>
<feature type="region of interest" description="Disordered" evidence="1">
    <location>
        <begin position="26"/>
        <end position="91"/>
    </location>
</feature>
<evidence type="ECO:0000313" key="3">
    <source>
        <dbReference type="Proteomes" id="UP000886998"/>
    </source>
</evidence>
<sequence>MNKRIYHYKALLPFIVLALHNKERNKRGTTVRNEYQTHPKWEGGEAYQELKSRKEGQHWAEDKRGPTRNQGKPQMRKMEGKREKIRVNPKEKCISTGFVQMMISNGTYKHHRPPENHKYNL</sequence>
<feature type="compositionally biased region" description="Basic and acidic residues" evidence="1">
    <location>
        <begin position="76"/>
        <end position="91"/>
    </location>
</feature>
<dbReference type="AlphaFoldDB" id="A0A8X6X8S5"/>
<protein>
    <submittedName>
        <fullName evidence="2">Uncharacterized protein</fullName>
    </submittedName>
</protein>
<dbReference type="Proteomes" id="UP000886998">
    <property type="component" value="Unassembled WGS sequence"/>
</dbReference>
<proteinExistence type="predicted"/>
<accession>A0A8X6X8S5</accession>
<comment type="caution">
    <text evidence="2">The sequence shown here is derived from an EMBL/GenBank/DDBJ whole genome shotgun (WGS) entry which is preliminary data.</text>
</comment>
<keyword evidence="3" id="KW-1185">Reference proteome</keyword>
<organism evidence="2 3">
    <name type="scientific">Trichonephila inaurata madagascariensis</name>
    <dbReference type="NCBI Taxonomy" id="2747483"/>
    <lineage>
        <taxon>Eukaryota</taxon>
        <taxon>Metazoa</taxon>
        <taxon>Ecdysozoa</taxon>
        <taxon>Arthropoda</taxon>
        <taxon>Chelicerata</taxon>
        <taxon>Arachnida</taxon>
        <taxon>Araneae</taxon>
        <taxon>Araneomorphae</taxon>
        <taxon>Entelegynae</taxon>
        <taxon>Araneoidea</taxon>
        <taxon>Nephilidae</taxon>
        <taxon>Trichonephila</taxon>
        <taxon>Trichonephila inaurata</taxon>
    </lineage>
</organism>